<dbReference type="AlphaFoldDB" id="A0AAX3U8G6"/>
<keyword evidence="10 11" id="KW-0998">Cell outer membrane</keyword>
<keyword evidence="4 11" id="KW-1134">Transmembrane beta strand</keyword>
<dbReference type="PROSITE" id="PS52016">
    <property type="entry name" value="TONB_DEPENDENT_REC_3"/>
    <property type="match status" value="1"/>
</dbReference>
<dbReference type="InterPro" id="IPR039426">
    <property type="entry name" value="TonB-dep_rcpt-like"/>
</dbReference>
<keyword evidence="6 14" id="KW-0732">Signal</keyword>
<evidence type="ECO:0000256" key="6">
    <source>
        <dbReference type="ARBA" id="ARBA00022729"/>
    </source>
</evidence>
<dbReference type="Pfam" id="PF00593">
    <property type="entry name" value="TonB_dep_Rec_b-barrel"/>
    <property type="match status" value="1"/>
</dbReference>
<dbReference type="InterPro" id="IPR012910">
    <property type="entry name" value="Plug_dom"/>
</dbReference>
<dbReference type="Proteomes" id="UP001239257">
    <property type="component" value="Chromosome 1"/>
</dbReference>
<dbReference type="SUPFAM" id="SSF56935">
    <property type="entry name" value="Porins"/>
    <property type="match status" value="1"/>
</dbReference>
<keyword evidence="8 11" id="KW-0472">Membrane</keyword>
<comment type="similarity">
    <text evidence="2">Belongs to the TonB-dependent receptor family. Hemoglobin/haptoglobin binding protein subfamily.</text>
</comment>
<evidence type="ECO:0000256" key="2">
    <source>
        <dbReference type="ARBA" id="ARBA00008143"/>
    </source>
</evidence>
<feature type="domain" description="TonB-dependent receptor-like beta-barrel" evidence="15">
    <location>
        <begin position="239"/>
        <end position="671"/>
    </location>
</feature>
<evidence type="ECO:0000313" key="18">
    <source>
        <dbReference type="Proteomes" id="UP001239257"/>
    </source>
</evidence>
<evidence type="ECO:0000313" key="17">
    <source>
        <dbReference type="EMBL" id="WGK82835.1"/>
    </source>
</evidence>
<dbReference type="NCBIfam" id="TIGR01785">
    <property type="entry name" value="TonB-hemin"/>
    <property type="match status" value="1"/>
</dbReference>
<keyword evidence="7 12" id="KW-0798">TonB box</keyword>
<dbReference type="GO" id="GO:0009279">
    <property type="term" value="C:cell outer membrane"/>
    <property type="evidence" value="ECO:0007669"/>
    <property type="project" value="UniProtKB-SubCell"/>
</dbReference>
<sequence length="712" mass="79538">MYTKTLLSASILVALSPSSFADNLHQFDEVVVSATRTEQSKKDVSSSIETISAKELESTMSNDLQQALSYTPGVDALGDGRFGISSFNIRGVEGSRVKMMIDGVQQPTPYNPGATEQRKYSNAIEMDTLQAIEVNKGPSSTLYGSDALGGVVLLRTKNPDDILVTEGDENRFGIRSGYSSANDQFKTTLTWAMRQDKLETLLMATYANGHETETHSSGADIEGPDRGAQNPADSQLGNLLAKAFYQANDDHRLGLTVEYYNKQYDEDELNYNGYSIMPGFTYSDNYNEDTSERLRVGIEHQWLMSSQLADSLHWSLSYQDSRSLSKNYDTTPMNGKRRRQREASDQSIQFDTQLSKIVEIDSNAHEFTYGLSLLNNDFNLDNTDYKLNYGTSAPGSTGLPDATVIQWGLFLQDQAYLMQERLVLTAGIRYDSFEATPSVDEGYTTSYEKNKDDAFTGQLGSVYHLNPNLSIFGQISQGFKAPTVYDLYYFYNQGAIIEANPDLKAEKSLSYELGLRGQNEFANFEFSTFYNDYKDFITQTKGGEQNGKDVFTKENLDDVTIYGAEFSSKLYLDKAFNAPQGMYSRLAVAYADGEDKKTGDALDSVAPLTANVGLGINRHQYGTMLNVKMVASKTDWQSETNTDVAGYTLVDLTAYYQPIQDLTLRAGLFNIFDKKYWLYNDLSGRDATGETFSQDIKAQPGRNWSINIDYQF</sequence>
<dbReference type="InterPro" id="IPR037066">
    <property type="entry name" value="Plug_dom_sf"/>
</dbReference>
<dbReference type="InterPro" id="IPR036942">
    <property type="entry name" value="Beta-barrel_TonB_sf"/>
</dbReference>
<feature type="region of interest" description="Disordered" evidence="13">
    <location>
        <begin position="325"/>
        <end position="347"/>
    </location>
</feature>
<evidence type="ECO:0000256" key="11">
    <source>
        <dbReference type="PROSITE-ProRule" id="PRU01360"/>
    </source>
</evidence>
<evidence type="ECO:0000256" key="1">
    <source>
        <dbReference type="ARBA" id="ARBA00004571"/>
    </source>
</evidence>
<proteinExistence type="inferred from homology"/>
<feature type="signal peptide" evidence="14">
    <location>
        <begin position="1"/>
        <end position="21"/>
    </location>
</feature>
<evidence type="ECO:0000256" key="4">
    <source>
        <dbReference type="ARBA" id="ARBA00022452"/>
    </source>
</evidence>
<gene>
    <name evidence="17" type="ORF">PYE51_06205</name>
</gene>
<evidence type="ECO:0000259" key="16">
    <source>
        <dbReference type="Pfam" id="PF07715"/>
    </source>
</evidence>
<evidence type="ECO:0000256" key="13">
    <source>
        <dbReference type="SAM" id="MobiDB-lite"/>
    </source>
</evidence>
<evidence type="ECO:0000256" key="14">
    <source>
        <dbReference type="SAM" id="SignalP"/>
    </source>
</evidence>
<evidence type="ECO:0000256" key="5">
    <source>
        <dbReference type="ARBA" id="ARBA00022692"/>
    </source>
</evidence>
<evidence type="ECO:0000256" key="8">
    <source>
        <dbReference type="ARBA" id="ARBA00023136"/>
    </source>
</evidence>
<name>A0AAX3U8G6_9VIBR</name>
<keyword evidence="3 11" id="KW-0813">Transport</keyword>
<dbReference type="GO" id="GO:0015344">
    <property type="term" value="F:siderophore uptake transmembrane transporter activity"/>
    <property type="evidence" value="ECO:0007669"/>
    <property type="project" value="TreeGrafter"/>
</dbReference>
<dbReference type="RefSeq" id="WP_274678667.1">
    <property type="nucleotide sequence ID" value="NZ_CP118709.1"/>
</dbReference>
<dbReference type="InterPro" id="IPR010949">
    <property type="entry name" value="TonB_Hb/transfer/lactofer_rcpt"/>
</dbReference>
<dbReference type="InterPro" id="IPR000531">
    <property type="entry name" value="Beta-barrel_TonB"/>
</dbReference>
<evidence type="ECO:0000256" key="9">
    <source>
        <dbReference type="ARBA" id="ARBA00023170"/>
    </source>
</evidence>
<evidence type="ECO:0000259" key="15">
    <source>
        <dbReference type="Pfam" id="PF00593"/>
    </source>
</evidence>
<dbReference type="Gene3D" id="2.40.170.20">
    <property type="entry name" value="TonB-dependent receptor, beta-barrel domain"/>
    <property type="match status" value="1"/>
</dbReference>
<dbReference type="GO" id="GO:0015232">
    <property type="term" value="F:heme transmembrane transporter activity"/>
    <property type="evidence" value="ECO:0007669"/>
    <property type="project" value="InterPro"/>
</dbReference>
<evidence type="ECO:0000256" key="10">
    <source>
        <dbReference type="ARBA" id="ARBA00023237"/>
    </source>
</evidence>
<feature type="region of interest" description="Disordered" evidence="13">
    <location>
        <begin position="211"/>
        <end position="233"/>
    </location>
</feature>
<dbReference type="CDD" id="cd01347">
    <property type="entry name" value="ligand_gated_channel"/>
    <property type="match status" value="1"/>
</dbReference>
<dbReference type="NCBIfam" id="TIGR01786">
    <property type="entry name" value="TonB-hemlactrns"/>
    <property type="match status" value="1"/>
</dbReference>
<feature type="domain" description="TonB-dependent receptor plug" evidence="16">
    <location>
        <begin position="41"/>
        <end position="151"/>
    </location>
</feature>
<keyword evidence="5 11" id="KW-0812">Transmembrane</keyword>
<evidence type="ECO:0000256" key="12">
    <source>
        <dbReference type="RuleBase" id="RU003357"/>
    </source>
</evidence>
<reference evidence="17" key="1">
    <citation type="submission" date="2022-02" db="EMBL/GenBank/DDBJ databases">
        <title>Emergence and expansion in Europe of a Vibrio aestuarianus clonal complex pathogenic for oysters.</title>
        <authorList>
            <person name="Mesnil A."/>
            <person name="Travers M.-A."/>
        </authorList>
    </citation>
    <scope>NUCLEOTIDE SEQUENCE</scope>
    <source>
        <strain evidence="17">U29</strain>
    </source>
</reference>
<accession>A0AAX3U8G6</accession>
<dbReference type="PANTHER" id="PTHR30069:SF29">
    <property type="entry name" value="HEMOGLOBIN AND HEMOGLOBIN-HAPTOGLOBIN-BINDING PROTEIN 1-RELATED"/>
    <property type="match status" value="1"/>
</dbReference>
<protein>
    <submittedName>
        <fullName evidence="17">TonB-dependent hemoglobin/transferrin/lactoferrin family receptor</fullName>
    </submittedName>
</protein>
<dbReference type="EMBL" id="CP118709">
    <property type="protein sequence ID" value="WGK82835.1"/>
    <property type="molecule type" value="Genomic_DNA"/>
</dbReference>
<comment type="subcellular location">
    <subcellularLocation>
        <location evidence="1 11">Cell outer membrane</location>
        <topology evidence="1 11">Multi-pass membrane protein</topology>
    </subcellularLocation>
</comment>
<keyword evidence="9 17" id="KW-0675">Receptor</keyword>
<evidence type="ECO:0000256" key="7">
    <source>
        <dbReference type="ARBA" id="ARBA00023077"/>
    </source>
</evidence>
<organism evidence="17 18">
    <name type="scientific">Vibrio aestuarianus</name>
    <dbReference type="NCBI Taxonomy" id="28171"/>
    <lineage>
        <taxon>Bacteria</taxon>
        <taxon>Pseudomonadati</taxon>
        <taxon>Pseudomonadota</taxon>
        <taxon>Gammaproteobacteria</taxon>
        <taxon>Vibrionales</taxon>
        <taxon>Vibrionaceae</taxon>
        <taxon>Vibrio</taxon>
    </lineage>
</organism>
<dbReference type="InterPro" id="IPR011276">
    <property type="entry name" value="TonB_haem/Hb_rcpt"/>
</dbReference>
<dbReference type="GeneID" id="79917317"/>
<dbReference type="Gene3D" id="2.170.130.10">
    <property type="entry name" value="TonB-dependent receptor, plug domain"/>
    <property type="match status" value="1"/>
</dbReference>
<feature type="chain" id="PRO_5043421706" evidence="14">
    <location>
        <begin position="22"/>
        <end position="712"/>
    </location>
</feature>
<evidence type="ECO:0000256" key="3">
    <source>
        <dbReference type="ARBA" id="ARBA00022448"/>
    </source>
</evidence>
<dbReference type="PANTHER" id="PTHR30069">
    <property type="entry name" value="TONB-DEPENDENT OUTER MEMBRANE RECEPTOR"/>
    <property type="match status" value="1"/>
</dbReference>
<dbReference type="Pfam" id="PF07715">
    <property type="entry name" value="Plug"/>
    <property type="match status" value="1"/>
</dbReference>
<dbReference type="GO" id="GO:0044718">
    <property type="term" value="P:siderophore transmembrane transport"/>
    <property type="evidence" value="ECO:0007669"/>
    <property type="project" value="TreeGrafter"/>
</dbReference>